<evidence type="ECO:0000313" key="17">
    <source>
        <dbReference type="EnsemblPlants" id="Kaladp0046s0166.1.v1.1"/>
    </source>
</evidence>
<dbReference type="AlphaFoldDB" id="A0A7N0ZXK9"/>
<dbReference type="SUPFAM" id="SSF56112">
    <property type="entry name" value="Protein kinase-like (PK-like)"/>
    <property type="match status" value="1"/>
</dbReference>
<keyword evidence="9 13" id="KW-0067">ATP-binding</keyword>
<dbReference type="InterPro" id="IPR008271">
    <property type="entry name" value="Ser/Thr_kinase_AS"/>
</dbReference>
<evidence type="ECO:0000256" key="13">
    <source>
        <dbReference type="PROSITE-ProRule" id="PRU10141"/>
    </source>
</evidence>
<name>A0A7N0ZXK9_KALFE</name>
<dbReference type="GO" id="GO:0005524">
    <property type="term" value="F:ATP binding"/>
    <property type="evidence" value="ECO:0007669"/>
    <property type="project" value="UniProtKB-UniRule"/>
</dbReference>
<evidence type="ECO:0000256" key="14">
    <source>
        <dbReference type="RuleBase" id="RU000304"/>
    </source>
</evidence>
<dbReference type="InterPro" id="IPR011009">
    <property type="entry name" value="Kinase-like_dom_sf"/>
</dbReference>
<dbReference type="SMART" id="SM00220">
    <property type="entry name" value="S_TKc"/>
    <property type="match status" value="1"/>
</dbReference>
<dbReference type="EnsemblPlants" id="Kaladp0046s0166.2.v1.1">
    <property type="protein sequence ID" value="Kaladp0046s0166.2.v1.1"/>
    <property type="gene ID" value="Kaladp0046s0166.v1.1"/>
</dbReference>
<dbReference type="PROSITE" id="PS00108">
    <property type="entry name" value="PROTEIN_KINASE_ST"/>
    <property type="match status" value="1"/>
</dbReference>
<proteinExistence type="inferred from homology"/>
<dbReference type="InterPro" id="IPR017441">
    <property type="entry name" value="Protein_kinase_ATP_BS"/>
</dbReference>
<evidence type="ECO:0000256" key="6">
    <source>
        <dbReference type="ARBA" id="ARBA00022679"/>
    </source>
</evidence>
<organism evidence="17 18">
    <name type="scientific">Kalanchoe fedtschenkoi</name>
    <name type="common">Lavender scallops</name>
    <name type="synonym">South American air plant</name>
    <dbReference type="NCBI Taxonomy" id="63787"/>
    <lineage>
        <taxon>Eukaryota</taxon>
        <taxon>Viridiplantae</taxon>
        <taxon>Streptophyta</taxon>
        <taxon>Embryophyta</taxon>
        <taxon>Tracheophyta</taxon>
        <taxon>Spermatophyta</taxon>
        <taxon>Magnoliopsida</taxon>
        <taxon>eudicotyledons</taxon>
        <taxon>Gunneridae</taxon>
        <taxon>Pentapetalae</taxon>
        <taxon>Saxifragales</taxon>
        <taxon>Crassulaceae</taxon>
        <taxon>Kalanchoe</taxon>
    </lineage>
</organism>
<keyword evidence="3" id="KW-0963">Cytoplasm</keyword>
<dbReference type="GO" id="GO:0005737">
    <property type="term" value="C:cytoplasm"/>
    <property type="evidence" value="ECO:0007669"/>
    <property type="project" value="UniProtKB-SubCell"/>
</dbReference>
<protein>
    <recommendedName>
        <fullName evidence="2">non-specific serine/threonine protein kinase</fullName>
        <ecNumber evidence="2">2.7.11.1</ecNumber>
    </recommendedName>
</protein>
<dbReference type="Gene3D" id="1.10.510.10">
    <property type="entry name" value="Transferase(Phosphotransferase) domain 1"/>
    <property type="match status" value="1"/>
</dbReference>
<evidence type="ECO:0000256" key="7">
    <source>
        <dbReference type="ARBA" id="ARBA00022741"/>
    </source>
</evidence>
<dbReference type="PANTHER" id="PTHR47987:SF12">
    <property type="entry name" value="PROTEIN KINASE FAMILY PROTEIN"/>
    <property type="match status" value="1"/>
</dbReference>
<evidence type="ECO:0000256" key="3">
    <source>
        <dbReference type="ARBA" id="ARBA00022490"/>
    </source>
</evidence>
<keyword evidence="5" id="KW-0597">Phosphoprotein</keyword>
<dbReference type="EnsemblPlants" id="Kaladp0046s0166.1.v1.1">
    <property type="protein sequence ID" value="Kaladp0046s0166.1.v1.1"/>
    <property type="gene ID" value="Kaladp0046s0166.v1.1"/>
</dbReference>
<evidence type="ECO:0000313" key="18">
    <source>
        <dbReference type="Proteomes" id="UP000594263"/>
    </source>
</evidence>
<dbReference type="Pfam" id="PF07714">
    <property type="entry name" value="PK_Tyr_Ser-Thr"/>
    <property type="match status" value="1"/>
</dbReference>
<evidence type="ECO:0000256" key="11">
    <source>
        <dbReference type="ARBA" id="ARBA00048679"/>
    </source>
</evidence>
<evidence type="ECO:0000256" key="1">
    <source>
        <dbReference type="ARBA" id="ARBA00004496"/>
    </source>
</evidence>
<keyword evidence="8" id="KW-0418">Kinase</keyword>
<dbReference type="InterPro" id="IPR000719">
    <property type="entry name" value="Prot_kinase_dom"/>
</dbReference>
<comment type="subcellular location">
    <subcellularLocation>
        <location evidence="1">Cytoplasm</location>
    </subcellularLocation>
</comment>
<dbReference type="InterPro" id="IPR046958">
    <property type="entry name" value="RBK1/2/STUNTED"/>
</dbReference>
<dbReference type="Proteomes" id="UP000594263">
    <property type="component" value="Unplaced"/>
</dbReference>
<evidence type="ECO:0000256" key="5">
    <source>
        <dbReference type="ARBA" id="ARBA00022553"/>
    </source>
</evidence>
<sequence>MGDDAGNKAVDSPVGVLKDFLRTRSFKSVSTEADEIEQSTKSSRSNWKKFGRLFGIRSFKTAATLHPMSSIASSDTDSSAGENETTSVGDRDCSSFKSHWINFSYWELKLATNNFSSANLVGKGGYAEVYKGRLKGGKLVAIKRLTKGTMEEKTADFLSEIGIMAHVNHPNTAKLIGYGVQGGMHLVLDFSSRGSLASWLQGAKGRLEWRNRYKVAVGIAEGLLYLHKGCKRRIIHRDIKAANILLTEDFEPQICDFGLAKWLPEKWTHHTVSKFEGTFGYLAPEYLMHGIVDEKTDVFSYGVLLLELITGRRALDISQQSLVLWAKPLIFGSRIGEMVDPWLTYDYDPRQMNLMVLAASLCIKQSSIRRPQMNQIVQLLRGNIGCFEDKRLRRIPFFRKAFSNEPQLEVGRDYECIKDSDLIRHKQLVFEFETVEAA</sequence>
<evidence type="ECO:0000256" key="4">
    <source>
        <dbReference type="ARBA" id="ARBA00022527"/>
    </source>
</evidence>
<comment type="catalytic activity">
    <reaction evidence="11">
        <text>L-seryl-[protein] + ATP = O-phospho-L-seryl-[protein] + ADP + H(+)</text>
        <dbReference type="Rhea" id="RHEA:17989"/>
        <dbReference type="Rhea" id="RHEA-COMP:9863"/>
        <dbReference type="Rhea" id="RHEA-COMP:11604"/>
        <dbReference type="ChEBI" id="CHEBI:15378"/>
        <dbReference type="ChEBI" id="CHEBI:29999"/>
        <dbReference type="ChEBI" id="CHEBI:30616"/>
        <dbReference type="ChEBI" id="CHEBI:83421"/>
        <dbReference type="ChEBI" id="CHEBI:456216"/>
        <dbReference type="EC" id="2.7.11.1"/>
    </reaction>
</comment>
<dbReference type="GO" id="GO:0004674">
    <property type="term" value="F:protein serine/threonine kinase activity"/>
    <property type="evidence" value="ECO:0007669"/>
    <property type="project" value="UniProtKB-KW"/>
</dbReference>
<dbReference type="PROSITE" id="PS50011">
    <property type="entry name" value="PROTEIN_KINASE_DOM"/>
    <property type="match status" value="1"/>
</dbReference>
<keyword evidence="18" id="KW-1185">Reference proteome</keyword>
<dbReference type="PROSITE" id="PS00107">
    <property type="entry name" value="PROTEIN_KINASE_ATP"/>
    <property type="match status" value="1"/>
</dbReference>
<comment type="subunit">
    <text evidence="12">Interacts with ARAC5 and ARAC10.</text>
</comment>
<dbReference type="OMA" id="TRQMNLV"/>
<evidence type="ECO:0000256" key="2">
    <source>
        <dbReference type="ARBA" id="ARBA00012513"/>
    </source>
</evidence>
<evidence type="ECO:0000256" key="12">
    <source>
        <dbReference type="ARBA" id="ARBA00063228"/>
    </source>
</evidence>
<evidence type="ECO:0000259" key="16">
    <source>
        <dbReference type="PROSITE" id="PS50011"/>
    </source>
</evidence>
<keyword evidence="4 14" id="KW-0723">Serine/threonine-protein kinase</keyword>
<evidence type="ECO:0000256" key="8">
    <source>
        <dbReference type="ARBA" id="ARBA00022777"/>
    </source>
</evidence>
<dbReference type="GO" id="GO:0051020">
    <property type="term" value="F:GTPase binding"/>
    <property type="evidence" value="ECO:0007669"/>
    <property type="project" value="UniProtKB-ARBA"/>
</dbReference>
<comment type="similarity">
    <text evidence="14">Belongs to the protein kinase superfamily.</text>
</comment>
<keyword evidence="6" id="KW-0808">Transferase</keyword>
<dbReference type="FunFam" id="3.30.200.20:FF:000389">
    <property type="entry name" value="Receptor-like cytosolic serine/threonine-protein kinase RBK1"/>
    <property type="match status" value="1"/>
</dbReference>
<evidence type="ECO:0000256" key="15">
    <source>
        <dbReference type="SAM" id="MobiDB-lite"/>
    </source>
</evidence>
<feature type="compositionally biased region" description="Low complexity" evidence="15">
    <location>
        <begin position="70"/>
        <end position="80"/>
    </location>
</feature>
<dbReference type="Gramene" id="Kaladp0046s0166.1.v1.1">
    <property type="protein sequence ID" value="Kaladp0046s0166.1.v1.1"/>
    <property type="gene ID" value="Kaladp0046s0166.v1.1"/>
</dbReference>
<dbReference type="Gramene" id="Kaladp0046s0166.2.v1.1">
    <property type="protein sequence ID" value="Kaladp0046s0166.2.v1.1"/>
    <property type="gene ID" value="Kaladp0046s0166.v1.1"/>
</dbReference>
<evidence type="ECO:0000256" key="9">
    <source>
        <dbReference type="ARBA" id="ARBA00022840"/>
    </source>
</evidence>
<dbReference type="PANTHER" id="PTHR47987">
    <property type="entry name" value="OS08G0249100 PROTEIN"/>
    <property type="match status" value="1"/>
</dbReference>
<dbReference type="Gene3D" id="3.30.200.20">
    <property type="entry name" value="Phosphorylase Kinase, domain 1"/>
    <property type="match status" value="1"/>
</dbReference>
<keyword evidence="7 13" id="KW-0547">Nucleotide-binding</keyword>
<feature type="binding site" evidence="13">
    <location>
        <position position="143"/>
    </location>
    <ligand>
        <name>ATP</name>
        <dbReference type="ChEBI" id="CHEBI:30616"/>
    </ligand>
</feature>
<comment type="catalytic activity">
    <reaction evidence="10">
        <text>L-threonyl-[protein] + ATP = O-phospho-L-threonyl-[protein] + ADP + H(+)</text>
        <dbReference type="Rhea" id="RHEA:46608"/>
        <dbReference type="Rhea" id="RHEA-COMP:11060"/>
        <dbReference type="Rhea" id="RHEA-COMP:11605"/>
        <dbReference type="ChEBI" id="CHEBI:15378"/>
        <dbReference type="ChEBI" id="CHEBI:30013"/>
        <dbReference type="ChEBI" id="CHEBI:30616"/>
        <dbReference type="ChEBI" id="CHEBI:61977"/>
        <dbReference type="ChEBI" id="CHEBI:456216"/>
        <dbReference type="EC" id="2.7.11.1"/>
    </reaction>
</comment>
<dbReference type="InterPro" id="IPR001245">
    <property type="entry name" value="Ser-Thr/Tyr_kinase_cat_dom"/>
</dbReference>
<accession>A0A7N0ZXK9</accession>
<dbReference type="EC" id="2.7.11.1" evidence="2"/>
<dbReference type="FunFam" id="1.10.510.10:FF:000335">
    <property type="entry name" value="receptor-like cytosolic serine/threonine-protein kinase RBK2"/>
    <property type="match status" value="1"/>
</dbReference>
<evidence type="ECO:0000256" key="10">
    <source>
        <dbReference type="ARBA" id="ARBA00047899"/>
    </source>
</evidence>
<reference evidence="17" key="1">
    <citation type="submission" date="2021-01" db="UniProtKB">
        <authorList>
            <consortium name="EnsemblPlants"/>
        </authorList>
    </citation>
    <scope>IDENTIFICATION</scope>
</reference>
<feature type="region of interest" description="Disordered" evidence="15">
    <location>
        <begin position="70"/>
        <end position="91"/>
    </location>
</feature>
<feature type="domain" description="Protein kinase" evidence="16">
    <location>
        <begin position="115"/>
        <end position="398"/>
    </location>
</feature>